<dbReference type="EMBL" id="JAGGKG010000009">
    <property type="protein sequence ID" value="MBP1905525.1"/>
    <property type="molecule type" value="Genomic_DNA"/>
</dbReference>
<feature type="domain" description="Cell wall-active antibiotics response LiaF-like C-terminal" evidence="2">
    <location>
        <begin position="104"/>
        <end position="213"/>
    </location>
</feature>
<dbReference type="Pfam" id="PF09922">
    <property type="entry name" value="LiaF-like_C"/>
    <property type="match status" value="1"/>
</dbReference>
<reference evidence="3 4" key="1">
    <citation type="submission" date="2021-03" db="EMBL/GenBank/DDBJ databases">
        <title>Genomic Encyclopedia of Type Strains, Phase IV (KMG-IV): sequencing the most valuable type-strain genomes for metagenomic binning, comparative biology and taxonomic classification.</title>
        <authorList>
            <person name="Goeker M."/>
        </authorList>
    </citation>
    <scope>NUCLEOTIDE SEQUENCE [LARGE SCALE GENOMIC DNA]</scope>
    <source>
        <strain evidence="3 4">DSM 14349</strain>
    </source>
</reference>
<dbReference type="InterPro" id="IPR047793">
    <property type="entry name" value="LiaF_C"/>
</dbReference>
<protein>
    <submittedName>
        <fullName evidence="3">Lia operon protein LiaF</fullName>
    </submittedName>
</protein>
<name>A0ABS4FSH1_9BACL</name>
<sequence>MNKPKKLLLFGFIAFSFLIIFGNYLGFFSVVALLVLGLGIYKIRKGDDVRQGYILVAIGSGLILLKNFMLVAAIIMISLGFYFAKVRKVQADRNYTQKQSITTNIQWDRDPWVLRNTSMWHIVGELDIDLSLAIEEEHSHIVIFQGIVGDVDLTIPMDYGVDIEVFVLFGKLNFRDEKTTGMMNRLYWKSPQYEQKEYKVKIVISYLVGDVDIKFI</sequence>
<evidence type="ECO:0000259" key="2">
    <source>
        <dbReference type="Pfam" id="PF09922"/>
    </source>
</evidence>
<feature type="transmembrane region" description="Helical" evidence="1">
    <location>
        <begin position="7"/>
        <end position="40"/>
    </location>
</feature>
<evidence type="ECO:0000313" key="4">
    <source>
        <dbReference type="Proteomes" id="UP001519272"/>
    </source>
</evidence>
<comment type="caution">
    <text evidence="3">The sequence shown here is derived from an EMBL/GenBank/DDBJ whole genome shotgun (WGS) entry which is preliminary data.</text>
</comment>
<dbReference type="RefSeq" id="WP_210089158.1">
    <property type="nucleotide sequence ID" value="NZ_JAGGKG010000009.1"/>
</dbReference>
<gene>
    <name evidence="3" type="ORF">J2Z32_002155</name>
</gene>
<keyword evidence="1" id="KW-0812">Transmembrane</keyword>
<proteinExistence type="predicted"/>
<accession>A0ABS4FSH1</accession>
<evidence type="ECO:0000256" key="1">
    <source>
        <dbReference type="SAM" id="Phobius"/>
    </source>
</evidence>
<keyword evidence="1" id="KW-0472">Membrane</keyword>
<feature type="transmembrane region" description="Helical" evidence="1">
    <location>
        <begin position="52"/>
        <end position="84"/>
    </location>
</feature>
<dbReference type="InterPro" id="IPR024425">
    <property type="entry name" value="LiaF-like_C"/>
</dbReference>
<evidence type="ECO:0000313" key="3">
    <source>
        <dbReference type="EMBL" id="MBP1905525.1"/>
    </source>
</evidence>
<keyword evidence="1" id="KW-1133">Transmembrane helix</keyword>
<keyword evidence="4" id="KW-1185">Reference proteome</keyword>
<organism evidence="3 4">
    <name type="scientific">Paenibacillus turicensis</name>
    <dbReference type="NCBI Taxonomy" id="160487"/>
    <lineage>
        <taxon>Bacteria</taxon>
        <taxon>Bacillati</taxon>
        <taxon>Bacillota</taxon>
        <taxon>Bacilli</taxon>
        <taxon>Bacillales</taxon>
        <taxon>Paenibacillaceae</taxon>
        <taxon>Paenibacillus</taxon>
    </lineage>
</organism>
<dbReference type="Proteomes" id="UP001519272">
    <property type="component" value="Unassembled WGS sequence"/>
</dbReference>
<dbReference type="NCBIfam" id="NF040535">
    <property type="entry name" value="LiaF_C_term"/>
    <property type="match status" value="1"/>
</dbReference>